<organism evidence="1 2">
    <name type="scientific">Naganishia onofrii</name>
    <dbReference type="NCBI Taxonomy" id="1851511"/>
    <lineage>
        <taxon>Eukaryota</taxon>
        <taxon>Fungi</taxon>
        <taxon>Dikarya</taxon>
        <taxon>Basidiomycota</taxon>
        <taxon>Agaricomycotina</taxon>
        <taxon>Tremellomycetes</taxon>
        <taxon>Filobasidiales</taxon>
        <taxon>Filobasidiaceae</taxon>
        <taxon>Naganishia</taxon>
    </lineage>
</organism>
<protein>
    <submittedName>
        <fullName evidence="1">Uncharacterized protein</fullName>
    </submittedName>
</protein>
<dbReference type="EMBL" id="JASBWV010000015">
    <property type="protein sequence ID" value="KAJ9122181.1"/>
    <property type="molecule type" value="Genomic_DNA"/>
</dbReference>
<proteinExistence type="predicted"/>
<accession>A0ACC2XEX2</accession>
<evidence type="ECO:0000313" key="2">
    <source>
        <dbReference type="Proteomes" id="UP001234202"/>
    </source>
</evidence>
<sequence length="1024" mass="114757">MLSPIIRARGRPKGRNINQLEAKGLAQKAHQTVFTDISRILIFCPQLSEIRPYPTLLVKSISPKLPSPSEYAVVNSNLDKLIALHLPKTIANAPPYSYAQPTILSRSHNPRYFVSFFPKLSDDTRKRLSQQAVSAVTKTTSAADTAVQAIVNGADAAAATSAIPVPEDVPTQGFDTEVEEYEDNGGVLVLYTRPEPSAYRIIYNHTFDIYASWKTDYCALDCKWLFAPRKWVVDERDKSRGTGMETKTPNKVNGVVQDNEMKGIFGEDPPKETVKIENGHTPTQWKPPHLKRVPFIGPVQPTYSSTNPSPTFVVLFANHRLNLYFSALPSFPSTTALRSSSNDPAAYLSLNSSYLKLDVLSCPILTPSVVLYESTENPPANTTKQEPSKPDSSAASSPEQPLLQQQQQQILQQQKQVTSAPYMDADSLEMGALESAAADRPPARRKRQILPGQATVFMRDEDETIWVGFRSYRPTRILVPDTSVQPNSVLDGIKINSSLVAEEGEEEDWICITEMRLDLLSGVPLYNDPHVHFRLSNFAFADNIPARDTIQGALGYDEKDTGNVKEGRDLNLIMLFSQTQKGLPDGLQQGHTSRIAHYRISREDLESIEARMGASHVLVDAKPAFAELSSLSVITGLKRNRRQNIPECDIHTDQGSECRSQSQSHYIAPQRISRPNQWKDGIPKLEALENLRNDEILDASLNAGLMIGPSSTGSLALIPDTITKTQLPGHEAMDVAEAFALAIINDTSYEDLLRHYQPILKRLKGPSLDEALQFVWKILQDHDASRERKKGRDWLVSFLQLQAALFRSTMDDRLLTSTMLLHLISTENLFSRSRIVEMEKNPDGTLRQRLSYDVESLWLLLSHMEWYFALVRAIVFRSILLPKEEPAPSYSAQSMTLDFLLSHPVTLELLQTLCKEIRRFALFVSRNGMPSAPYPGSSQSVLLLDAISTSQLQSVLRDRVEKFGTTKPSLSVDDYRLLDFQRCPKPSQSYYKTLTLSPVNSNFLNLDTKRPIFWQDVTFSAKTR</sequence>
<gene>
    <name evidence="1" type="ORF">QFC24_004410</name>
</gene>
<evidence type="ECO:0000313" key="1">
    <source>
        <dbReference type="EMBL" id="KAJ9122181.1"/>
    </source>
</evidence>
<comment type="caution">
    <text evidence="1">The sequence shown here is derived from an EMBL/GenBank/DDBJ whole genome shotgun (WGS) entry which is preliminary data.</text>
</comment>
<keyword evidence="2" id="KW-1185">Reference proteome</keyword>
<name>A0ACC2XEX2_9TREE</name>
<dbReference type="Proteomes" id="UP001234202">
    <property type="component" value="Unassembled WGS sequence"/>
</dbReference>
<reference evidence="1" key="1">
    <citation type="submission" date="2023-04" db="EMBL/GenBank/DDBJ databases">
        <title>Draft Genome sequencing of Naganishia species isolated from polar environments using Oxford Nanopore Technology.</title>
        <authorList>
            <person name="Leo P."/>
            <person name="Venkateswaran K."/>
        </authorList>
    </citation>
    <scope>NUCLEOTIDE SEQUENCE</scope>
    <source>
        <strain evidence="1">DBVPG 5303</strain>
    </source>
</reference>